<evidence type="ECO:0000256" key="1">
    <source>
        <dbReference type="ARBA" id="ARBA00000077"/>
    </source>
</evidence>
<keyword evidence="10 14" id="KW-0479">Metal-binding</keyword>
<evidence type="ECO:0000256" key="3">
    <source>
        <dbReference type="ARBA" id="ARBA00004065"/>
    </source>
</evidence>
<reference evidence="18" key="2">
    <citation type="submission" date="2023-01" db="EMBL/GenBank/DDBJ databases">
        <authorList>
            <person name="Sun Q."/>
            <person name="Evtushenko L."/>
        </authorList>
    </citation>
    <scope>NUCLEOTIDE SEQUENCE</scope>
    <source>
        <strain evidence="18">VKM B-1513</strain>
    </source>
</reference>
<dbReference type="GO" id="GO:0043137">
    <property type="term" value="P:DNA replication, removal of RNA primer"/>
    <property type="evidence" value="ECO:0007669"/>
    <property type="project" value="TreeGrafter"/>
</dbReference>
<organism evidence="18 19">
    <name type="scientific">Maricaulis virginensis</name>
    <dbReference type="NCBI Taxonomy" id="144022"/>
    <lineage>
        <taxon>Bacteria</taxon>
        <taxon>Pseudomonadati</taxon>
        <taxon>Pseudomonadota</taxon>
        <taxon>Alphaproteobacteria</taxon>
        <taxon>Maricaulales</taxon>
        <taxon>Maricaulaceae</taxon>
        <taxon>Maricaulis</taxon>
    </lineage>
</organism>
<comment type="cofactor">
    <cofactor evidence="2">
        <name>Mg(2+)</name>
        <dbReference type="ChEBI" id="CHEBI:18420"/>
    </cofactor>
</comment>
<dbReference type="InterPro" id="IPR022898">
    <property type="entry name" value="RNase_HII"/>
</dbReference>
<keyword evidence="19" id="KW-1185">Reference proteome</keyword>
<dbReference type="InterPro" id="IPR001352">
    <property type="entry name" value="RNase_HII/HIII"/>
</dbReference>
<dbReference type="GO" id="GO:0003723">
    <property type="term" value="F:RNA binding"/>
    <property type="evidence" value="ECO:0007669"/>
    <property type="project" value="UniProtKB-UniRule"/>
</dbReference>
<feature type="binding site" evidence="14 15">
    <location>
        <position position="117"/>
    </location>
    <ligand>
        <name>a divalent metal cation</name>
        <dbReference type="ChEBI" id="CHEBI:60240"/>
    </ligand>
</feature>
<dbReference type="GO" id="GO:0006298">
    <property type="term" value="P:mismatch repair"/>
    <property type="evidence" value="ECO:0007669"/>
    <property type="project" value="TreeGrafter"/>
</dbReference>
<evidence type="ECO:0000259" key="17">
    <source>
        <dbReference type="PROSITE" id="PS51975"/>
    </source>
</evidence>
<dbReference type="PANTHER" id="PTHR10954:SF18">
    <property type="entry name" value="RIBONUCLEASE HII"/>
    <property type="match status" value="1"/>
</dbReference>
<evidence type="ECO:0000256" key="6">
    <source>
        <dbReference type="ARBA" id="ARBA00012180"/>
    </source>
</evidence>
<dbReference type="GO" id="GO:0005737">
    <property type="term" value="C:cytoplasm"/>
    <property type="evidence" value="ECO:0007669"/>
    <property type="project" value="UniProtKB-SubCell"/>
</dbReference>
<dbReference type="GO" id="GO:0004523">
    <property type="term" value="F:RNA-DNA hybrid ribonuclease activity"/>
    <property type="evidence" value="ECO:0007669"/>
    <property type="project" value="UniProtKB-UniRule"/>
</dbReference>
<comment type="similarity">
    <text evidence="5 14 16">Belongs to the RNase HII family.</text>
</comment>
<evidence type="ECO:0000256" key="15">
    <source>
        <dbReference type="PROSITE-ProRule" id="PRU01319"/>
    </source>
</evidence>
<evidence type="ECO:0000256" key="4">
    <source>
        <dbReference type="ARBA" id="ARBA00004496"/>
    </source>
</evidence>
<proteinExistence type="inferred from homology"/>
<evidence type="ECO:0000256" key="11">
    <source>
        <dbReference type="ARBA" id="ARBA00022759"/>
    </source>
</evidence>
<dbReference type="GO" id="GO:0030145">
    <property type="term" value="F:manganese ion binding"/>
    <property type="evidence" value="ECO:0007669"/>
    <property type="project" value="UniProtKB-UniRule"/>
</dbReference>
<dbReference type="NCBIfam" id="NF000596">
    <property type="entry name" value="PRK00015.1-4"/>
    <property type="match status" value="1"/>
</dbReference>
<feature type="binding site" evidence="14 15">
    <location>
        <position position="26"/>
    </location>
    <ligand>
        <name>a divalent metal cation</name>
        <dbReference type="ChEBI" id="CHEBI:60240"/>
    </ligand>
</feature>
<evidence type="ECO:0000256" key="14">
    <source>
        <dbReference type="HAMAP-Rule" id="MF_00052"/>
    </source>
</evidence>
<keyword evidence="8 14" id="KW-0963">Cytoplasm</keyword>
<evidence type="ECO:0000256" key="2">
    <source>
        <dbReference type="ARBA" id="ARBA00001946"/>
    </source>
</evidence>
<evidence type="ECO:0000256" key="13">
    <source>
        <dbReference type="ARBA" id="ARBA00023211"/>
    </source>
</evidence>
<feature type="binding site" evidence="14 15">
    <location>
        <position position="27"/>
    </location>
    <ligand>
        <name>a divalent metal cation</name>
        <dbReference type="ChEBI" id="CHEBI:60240"/>
    </ligand>
</feature>
<evidence type="ECO:0000256" key="12">
    <source>
        <dbReference type="ARBA" id="ARBA00022801"/>
    </source>
</evidence>
<comment type="subcellular location">
    <subcellularLocation>
        <location evidence="4 14">Cytoplasm</location>
    </subcellularLocation>
</comment>
<evidence type="ECO:0000313" key="18">
    <source>
        <dbReference type="EMBL" id="GLK53773.1"/>
    </source>
</evidence>
<dbReference type="Pfam" id="PF01351">
    <property type="entry name" value="RNase_HII"/>
    <property type="match status" value="1"/>
</dbReference>
<evidence type="ECO:0000256" key="8">
    <source>
        <dbReference type="ARBA" id="ARBA00022490"/>
    </source>
</evidence>
<keyword evidence="13 14" id="KW-0464">Manganese</keyword>
<dbReference type="FunFam" id="3.30.420.10:FF:000006">
    <property type="entry name" value="Ribonuclease HII"/>
    <property type="match status" value="1"/>
</dbReference>
<keyword evidence="12 14" id="KW-0378">Hydrolase</keyword>
<dbReference type="SUPFAM" id="SSF53098">
    <property type="entry name" value="Ribonuclease H-like"/>
    <property type="match status" value="1"/>
</dbReference>
<evidence type="ECO:0000256" key="16">
    <source>
        <dbReference type="RuleBase" id="RU003515"/>
    </source>
</evidence>
<dbReference type="EMBL" id="BSFE01000014">
    <property type="protein sequence ID" value="GLK53773.1"/>
    <property type="molecule type" value="Genomic_DNA"/>
</dbReference>
<evidence type="ECO:0000256" key="5">
    <source>
        <dbReference type="ARBA" id="ARBA00007383"/>
    </source>
</evidence>
<dbReference type="InterPro" id="IPR024567">
    <property type="entry name" value="RNase_HII/HIII_dom"/>
</dbReference>
<dbReference type="Gene3D" id="3.30.420.10">
    <property type="entry name" value="Ribonuclease H-like superfamily/Ribonuclease H"/>
    <property type="match status" value="1"/>
</dbReference>
<dbReference type="InterPro" id="IPR036397">
    <property type="entry name" value="RNaseH_sf"/>
</dbReference>
<dbReference type="HAMAP" id="MF_00052_B">
    <property type="entry name" value="RNase_HII_B"/>
    <property type="match status" value="1"/>
</dbReference>
<protein>
    <recommendedName>
        <fullName evidence="7 14">Ribonuclease HII</fullName>
        <shortName evidence="14">RNase HII</shortName>
        <ecNumber evidence="6 14">3.1.26.4</ecNumber>
    </recommendedName>
</protein>
<dbReference type="PROSITE" id="PS51975">
    <property type="entry name" value="RNASE_H_2"/>
    <property type="match status" value="1"/>
</dbReference>
<keyword evidence="9 14" id="KW-0540">Nuclease</keyword>
<reference evidence="18" key="1">
    <citation type="journal article" date="2014" name="Int. J. Syst. Evol. Microbiol.">
        <title>Complete genome sequence of Corynebacterium casei LMG S-19264T (=DSM 44701T), isolated from a smear-ripened cheese.</title>
        <authorList>
            <consortium name="US DOE Joint Genome Institute (JGI-PGF)"/>
            <person name="Walter F."/>
            <person name="Albersmeier A."/>
            <person name="Kalinowski J."/>
            <person name="Ruckert C."/>
        </authorList>
    </citation>
    <scope>NUCLEOTIDE SEQUENCE</scope>
    <source>
        <strain evidence="18">VKM B-1513</strain>
    </source>
</reference>
<evidence type="ECO:0000313" key="19">
    <source>
        <dbReference type="Proteomes" id="UP001143486"/>
    </source>
</evidence>
<dbReference type="PANTHER" id="PTHR10954">
    <property type="entry name" value="RIBONUCLEASE H2 SUBUNIT A"/>
    <property type="match status" value="1"/>
</dbReference>
<name>A0A9W6MQ02_9PROT</name>
<dbReference type="GO" id="GO:0032299">
    <property type="term" value="C:ribonuclease H2 complex"/>
    <property type="evidence" value="ECO:0007669"/>
    <property type="project" value="TreeGrafter"/>
</dbReference>
<dbReference type="InterPro" id="IPR012337">
    <property type="entry name" value="RNaseH-like_sf"/>
</dbReference>
<evidence type="ECO:0000256" key="9">
    <source>
        <dbReference type="ARBA" id="ARBA00022722"/>
    </source>
</evidence>
<feature type="domain" description="RNase H type-2" evidence="17">
    <location>
        <begin position="20"/>
        <end position="209"/>
    </location>
</feature>
<accession>A0A9W6MQ02</accession>
<dbReference type="AlphaFoldDB" id="A0A9W6MQ02"/>
<dbReference type="EC" id="3.1.26.4" evidence="6 14"/>
<evidence type="ECO:0000256" key="7">
    <source>
        <dbReference type="ARBA" id="ARBA00019179"/>
    </source>
</evidence>
<comment type="catalytic activity">
    <reaction evidence="1 14 15 16">
        <text>Endonucleolytic cleavage to 5'-phosphomonoester.</text>
        <dbReference type="EC" id="3.1.26.4"/>
    </reaction>
</comment>
<dbReference type="CDD" id="cd07182">
    <property type="entry name" value="RNase_HII_bacteria_HII_like"/>
    <property type="match status" value="1"/>
</dbReference>
<comment type="caution">
    <text evidence="18">The sequence shown here is derived from an EMBL/GenBank/DDBJ whole genome shotgun (WGS) entry which is preliminary data.</text>
</comment>
<keyword evidence="11 14" id="KW-0255">Endonuclease</keyword>
<gene>
    <name evidence="14 18" type="primary">rnhB</name>
    <name evidence="18" type="ORF">GCM10017621_32810</name>
</gene>
<dbReference type="NCBIfam" id="NF000595">
    <property type="entry name" value="PRK00015.1-3"/>
    <property type="match status" value="1"/>
</dbReference>
<evidence type="ECO:0000256" key="10">
    <source>
        <dbReference type="ARBA" id="ARBA00022723"/>
    </source>
</evidence>
<sequence>MTLSAKDKDCLNAVDNAADMLVAGVDEAGRGPLAGPVVTAAVILDPARPIAGLGDSKALTARRREALAREIRDKAWVGIGIAEPAEIDRLNILHATMTAMARAVARLPVRPDRVLIDGNRVPDGLPCPAEAIVKGDAREPAIGAASIIAKTLRDALMEEAARRFAGYGFEGHKGYPSKPHREALMALGPCPIHRTSYAPVREALRIAGLSPGAGDCGKLD</sequence>
<comment type="function">
    <text evidence="3 14 16">Endonuclease that specifically degrades the RNA of RNA-DNA hybrids.</text>
</comment>
<dbReference type="Proteomes" id="UP001143486">
    <property type="component" value="Unassembled WGS sequence"/>
</dbReference>
<comment type="cofactor">
    <cofactor evidence="14 15">
        <name>Mn(2+)</name>
        <dbReference type="ChEBI" id="CHEBI:29035"/>
    </cofactor>
    <cofactor evidence="14 15">
        <name>Mg(2+)</name>
        <dbReference type="ChEBI" id="CHEBI:18420"/>
    </cofactor>
    <text evidence="14 15">Manganese or magnesium. Binds 1 divalent metal ion per monomer in the absence of substrate. May bind a second metal ion after substrate binding.</text>
</comment>